<dbReference type="InParanoid" id="A0A165Q6B3"/>
<dbReference type="EMBL" id="KV425600">
    <property type="protein sequence ID" value="KZT21979.1"/>
    <property type="molecule type" value="Genomic_DNA"/>
</dbReference>
<gene>
    <name evidence="2" type="ORF">NEOLEDRAFT_1150272</name>
</gene>
<evidence type="ECO:0000259" key="1">
    <source>
        <dbReference type="Pfam" id="PF10551"/>
    </source>
</evidence>
<dbReference type="OrthoDB" id="2437251at2759"/>
<feature type="domain" description="MULE transposase" evidence="1">
    <location>
        <begin position="121"/>
        <end position="217"/>
    </location>
</feature>
<accession>A0A165Q6B3</accession>
<reference evidence="2 3" key="1">
    <citation type="journal article" date="2016" name="Mol. Biol. Evol.">
        <title>Comparative Genomics of Early-Diverging Mushroom-Forming Fungi Provides Insights into the Origins of Lignocellulose Decay Capabilities.</title>
        <authorList>
            <person name="Nagy L.G."/>
            <person name="Riley R."/>
            <person name="Tritt A."/>
            <person name="Adam C."/>
            <person name="Daum C."/>
            <person name="Floudas D."/>
            <person name="Sun H."/>
            <person name="Yadav J.S."/>
            <person name="Pangilinan J."/>
            <person name="Larsson K.H."/>
            <person name="Matsuura K."/>
            <person name="Barry K."/>
            <person name="Labutti K."/>
            <person name="Kuo R."/>
            <person name="Ohm R.A."/>
            <person name="Bhattacharya S.S."/>
            <person name="Shirouzu T."/>
            <person name="Yoshinaga Y."/>
            <person name="Martin F.M."/>
            <person name="Grigoriev I.V."/>
            <person name="Hibbett D.S."/>
        </authorList>
    </citation>
    <scope>NUCLEOTIDE SEQUENCE [LARGE SCALE GENOMIC DNA]</scope>
    <source>
        <strain evidence="2 3">HHB14362 ss-1</strain>
    </source>
</reference>
<proteinExistence type="predicted"/>
<dbReference type="Pfam" id="PF10551">
    <property type="entry name" value="MULE"/>
    <property type="match status" value="1"/>
</dbReference>
<evidence type="ECO:0000313" key="3">
    <source>
        <dbReference type="Proteomes" id="UP000076761"/>
    </source>
</evidence>
<dbReference type="Proteomes" id="UP000076761">
    <property type="component" value="Unassembled WGS sequence"/>
</dbReference>
<dbReference type="STRING" id="1314782.A0A165Q6B3"/>
<evidence type="ECO:0000313" key="2">
    <source>
        <dbReference type="EMBL" id="KZT21979.1"/>
    </source>
</evidence>
<protein>
    <recommendedName>
        <fullName evidence="1">MULE transposase domain-containing protein</fullName>
    </recommendedName>
</protein>
<name>A0A165Q6B3_9AGAM</name>
<dbReference type="AlphaFoldDB" id="A0A165Q6B3"/>
<sequence length="292" mass="33527">MNHNLAHPHYTNISVPESIQKFVWEHRRQTPGQIWDQILTDNDGKSPEFTQWQIYALWQQINEDMWRLDDGQVTSAWKVLEAANGEEAEIIDVTWEKGITVMAFALKELVAIFGAETAELAMDSTWKTNAVAYELYAIVSEANCQALPMGFVLTAMTDGSATKGAKERMLTETLQWFKKHCSNVKFTLSDKDWSKIQAFHKVFPDMKHQICYWHAIKYIGERLTENKPPAAYDPWKAHTMFSFIDLTWAPGVTRGDIEEYLDGQDVEEDGNEQGGVQELLKTLREVSHNMYS</sequence>
<dbReference type="InterPro" id="IPR018289">
    <property type="entry name" value="MULE_transposase_dom"/>
</dbReference>
<organism evidence="2 3">
    <name type="scientific">Neolentinus lepideus HHB14362 ss-1</name>
    <dbReference type="NCBI Taxonomy" id="1314782"/>
    <lineage>
        <taxon>Eukaryota</taxon>
        <taxon>Fungi</taxon>
        <taxon>Dikarya</taxon>
        <taxon>Basidiomycota</taxon>
        <taxon>Agaricomycotina</taxon>
        <taxon>Agaricomycetes</taxon>
        <taxon>Gloeophyllales</taxon>
        <taxon>Gloeophyllaceae</taxon>
        <taxon>Neolentinus</taxon>
    </lineage>
</organism>
<keyword evidence="3" id="KW-1185">Reference proteome</keyword>